<dbReference type="OrthoDB" id="1798989at2"/>
<evidence type="ECO:0000313" key="4">
    <source>
        <dbReference type="Proteomes" id="UP000005262"/>
    </source>
</evidence>
<dbReference type="HOGENOM" id="CLU_108392_0_0_9"/>
<dbReference type="RefSeq" id="WP_014902255.1">
    <property type="nucleotide sequence ID" value="NC_018515.1"/>
</dbReference>
<dbReference type="STRING" id="768704.Desmer_1327"/>
<reference evidence="4" key="2">
    <citation type="submission" date="2012-08" db="EMBL/GenBank/DDBJ databases">
        <title>Finished genome of Desulfosporosinus meridiei DSM 13257.</title>
        <authorList>
            <person name="Huntemann M."/>
            <person name="Wei C.-L."/>
            <person name="Han J."/>
            <person name="Detter J.C."/>
            <person name="Han C."/>
            <person name="Davenport K."/>
            <person name="Daligault H."/>
            <person name="Erkkila T."/>
            <person name="Gu W."/>
            <person name="Munk A.C.C."/>
            <person name="Teshima H."/>
            <person name="Xu Y."/>
            <person name="Chain P."/>
            <person name="Tapia R."/>
            <person name="Chen A."/>
            <person name="Krypides N."/>
            <person name="Mavromatis K."/>
            <person name="Markowitz V."/>
            <person name="Szeto E."/>
            <person name="Ivanova N."/>
            <person name="Mikhailova N."/>
            <person name="Ovchinnikova G."/>
            <person name="Pagani I."/>
            <person name="Pati A."/>
            <person name="Goodwin L."/>
            <person name="Peters L."/>
            <person name="Pitluck S."/>
            <person name="Woyke T."/>
            <person name="Pester M."/>
            <person name="Spring S."/>
            <person name="Ollivier B."/>
            <person name="Rattei T."/>
            <person name="Klenk H.-P."/>
            <person name="Wagner M."/>
            <person name="Loy A."/>
        </authorList>
    </citation>
    <scope>NUCLEOTIDE SEQUENCE [LARGE SCALE GENOMIC DNA]</scope>
    <source>
        <strain evidence="4">ATCC BAA-275 / DSM 13257 / NCIMB 13706 / S10</strain>
    </source>
</reference>
<dbReference type="InterPro" id="IPR052967">
    <property type="entry name" value="Stress_Response_Assoc"/>
</dbReference>
<proteinExistence type="predicted"/>
<keyword evidence="1" id="KW-1133">Transmembrane helix</keyword>
<dbReference type="PANTHER" id="PTHR38463">
    <property type="entry name" value="STRESS RESPONSE PROTEIN YSNF"/>
    <property type="match status" value="1"/>
</dbReference>
<dbReference type="eggNOG" id="COG3861">
    <property type="taxonomic scope" value="Bacteria"/>
</dbReference>
<feature type="domain" description="DUF2382" evidence="2">
    <location>
        <begin position="89"/>
        <end position="197"/>
    </location>
</feature>
<organism evidence="3 4">
    <name type="scientific">Desulfosporosinus meridiei (strain ATCC BAA-275 / DSM 13257 / KCTC 12902 / NCIMB 13706 / S10)</name>
    <dbReference type="NCBI Taxonomy" id="768704"/>
    <lineage>
        <taxon>Bacteria</taxon>
        <taxon>Bacillati</taxon>
        <taxon>Bacillota</taxon>
        <taxon>Clostridia</taxon>
        <taxon>Eubacteriales</taxon>
        <taxon>Desulfitobacteriaceae</taxon>
        <taxon>Desulfosporosinus</taxon>
    </lineage>
</organism>
<accession>J7IXB3</accession>
<dbReference type="Pfam" id="PF09557">
    <property type="entry name" value="DUF2382"/>
    <property type="match status" value="1"/>
</dbReference>
<evidence type="ECO:0000259" key="2">
    <source>
        <dbReference type="Pfam" id="PF09557"/>
    </source>
</evidence>
<name>J7IXB3_DESMD</name>
<dbReference type="NCBIfam" id="TIGR02271">
    <property type="entry name" value="YsnF/AvaK domain"/>
    <property type="match status" value="1"/>
</dbReference>
<gene>
    <name evidence="3" type="ordered locus">Desmer_1327</name>
</gene>
<keyword evidence="1" id="KW-0472">Membrane</keyword>
<dbReference type="KEGG" id="dmi:Desmer_1327"/>
<keyword evidence="4" id="KW-1185">Reference proteome</keyword>
<evidence type="ECO:0000256" key="1">
    <source>
        <dbReference type="SAM" id="Phobius"/>
    </source>
</evidence>
<reference evidence="3 4" key="1">
    <citation type="journal article" date="2012" name="J. Bacteriol.">
        <title>Complete genome sequences of Desulfosporosinus orientis DSM765T, Desulfosporosinus youngiae DSM17734T, Desulfosporosinus meridiei DSM13257T, and Desulfosporosinus acidiphilus DSM22704T.</title>
        <authorList>
            <person name="Pester M."/>
            <person name="Brambilla E."/>
            <person name="Alazard D."/>
            <person name="Rattei T."/>
            <person name="Weinmaier T."/>
            <person name="Han J."/>
            <person name="Lucas S."/>
            <person name="Lapidus A."/>
            <person name="Cheng J.F."/>
            <person name="Goodwin L."/>
            <person name="Pitluck S."/>
            <person name="Peters L."/>
            <person name="Ovchinnikova G."/>
            <person name="Teshima H."/>
            <person name="Detter J.C."/>
            <person name="Han C.S."/>
            <person name="Tapia R."/>
            <person name="Land M.L."/>
            <person name="Hauser L."/>
            <person name="Kyrpides N.C."/>
            <person name="Ivanova N.N."/>
            <person name="Pagani I."/>
            <person name="Huntmann M."/>
            <person name="Wei C.L."/>
            <person name="Davenport K.W."/>
            <person name="Daligault H."/>
            <person name="Chain P.S."/>
            <person name="Chen A."/>
            <person name="Mavromatis K."/>
            <person name="Markowitz V."/>
            <person name="Szeto E."/>
            <person name="Mikhailova N."/>
            <person name="Pati A."/>
            <person name="Wagner M."/>
            <person name="Woyke T."/>
            <person name="Ollivier B."/>
            <person name="Klenk H.P."/>
            <person name="Spring S."/>
            <person name="Loy A."/>
        </authorList>
    </citation>
    <scope>NUCLEOTIDE SEQUENCE [LARGE SCALE GENOMIC DNA]</scope>
    <source>
        <strain evidence="4">ATCC BAA-275 / DSM 13257 / NCIMB 13706 / S10</strain>
    </source>
</reference>
<dbReference type="InterPro" id="IPR019060">
    <property type="entry name" value="DUF2382"/>
</dbReference>
<protein>
    <submittedName>
        <fullName evidence="3">Conserved domain protein, TIGR02271+C111</fullName>
    </submittedName>
</protein>
<dbReference type="EMBL" id="CP003629">
    <property type="protein sequence ID" value="AFQ43336.1"/>
    <property type="molecule type" value="Genomic_DNA"/>
</dbReference>
<dbReference type="AlphaFoldDB" id="J7IXB3"/>
<feature type="transmembrane region" description="Helical" evidence="1">
    <location>
        <begin position="12"/>
        <end position="32"/>
    </location>
</feature>
<dbReference type="PANTHER" id="PTHR38463:SF1">
    <property type="entry name" value="STRESS RESPONSE PROTEIN YSNF"/>
    <property type="match status" value="1"/>
</dbReference>
<feature type="transmembrane region" description="Helical" evidence="1">
    <location>
        <begin position="38"/>
        <end position="62"/>
    </location>
</feature>
<evidence type="ECO:0000313" key="3">
    <source>
        <dbReference type="EMBL" id="AFQ43336.1"/>
    </source>
</evidence>
<keyword evidence="1" id="KW-0812">Transmembrane</keyword>
<sequence>MVKNLLVYHHKTYITKGIIPGVIIGGFVGVLIDLLIGIDILLISTLLGIVLGGLIGGLWALYSTGNINNAKYIPETSAPKQNFTNNVTLQIKEEQLDLAKKWMQTGEVKIFRESFIQEKSFTVPIKREELVIERKDFVSATPEHKVEPPNVIRIPLSEEQIEFIKHRVDLEDVSIYKQQIVDIKHIEETLKREDLKVKISGSPKVSDESNS</sequence>
<dbReference type="Proteomes" id="UP000005262">
    <property type="component" value="Chromosome"/>
</dbReference>